<dbReference type="KEGG" id="smaa:IT774_02105"/>
<evidence type="ECO:0000256" key="3">
    <source>
        <dbReference type="PROSITE-ProRule" id="PRU00339"/>
    </source>
</evidence>
<dbReference type="Proteomes" id="UP000595095">
    <property type="component" value="Chromosome"/>
</dbReference>
<dbReference type="Pfam" id="PF13181">
    <property type="entry name" value="TPR_8"/>
    <property type="match status" value="1"/>
</dbReference>
<organism evidence="5 6">
    <name type="scientific">Salinimonas marina</name>
    <dbReference type="NCBI Taxonomy" id="2785918"/>
    <lineage>
        <taxon>Bacteria</taxon>
        <taxon>Pseudomonadati</taxon>
        <taxon>Pseudomonadota</taxon>
        <taxon>Gammaproteobacteria</taxon>
        <taxon>Alteromonadales</taxon>
        <taxon>Alteromonadaceae</taxon>
        <taxon>Alteromonas/Salinimonas group</taxon>
        <taxon>Salinimonas</taxon>
    </lineage>
</organism>
<dbReference type="EMBL" id="CP064795">
    <property type="protein sequence ID" value="QPG06056.1"/>
    <property type="molecule type" value="Genomic_DNA"/>
</dbReference>
<evidence type="ECO:0000256" key="1">
    <source>
        <dbReference type="ARBA" id="ARBA00022737"/>
    </source>
</evidence>
<evidence type="ECO:0000313" key="6">
    <source>
        <dbReference type="Proteomes" id="UP000595095"/>
    </source>
</evidence>
<feature type="repeat" description="TPR" evidence="3">
    <location>
        <begin position="338"/>
        <end position="371"/>
    </location>
</feature>
<dbReference type="InterPro" id="IPR044244">
    <property type="entry name" value="TTC27/Emw1"/>
</dbReference>
<feature type="repeat" description="TPR" evidence="3">
    <location>
        <begin position="236"/>
        <end position="269"/>
    </location>
</feature>
<accession>A0A7S9DY08</accession>
<name>A0A7S9DY08_9ALTE</name>
<dbReference type="AlphaFoldDB" id="A0A7S9DY08"/>
<dbReference type="InterPro" id="IPR011990">
    <property type="entry name" value="TPR-like_helical_dom_sf"/>
</dbReference>
<evidence type="ECO:0000256" key="4">
    <source>
        <dbReference type="SAM" id="SignalP"/>
    </source>
</evidence>
<dbReference type="PROSITE" id="PS50005">
    <property type="entry name" value="TPR"/>
    <property type="match status" value="2"/>
</dbReference>
<evidence type="ECO:0000256" key="2">
    <source>
        <dbReference type="ARBA" id="ARBA00022803"/>
    </source>
</evidence>
<dbReference type="Pfam" id="PF14559">
    <property type="entry name" value="TPR_19"/>
    <property type="match status" value="1"/>
</dbReference>
<evidence type="ECO:0000313" key="5">
    <source>
        <dbReference type="EMBL" id="QPG06056.1"/>
    </source>
</evidence>
<dbReference type="SMART" id="SM00028">
    <property type="entry name" value="TPR"/>
    <property type="match status" value="4"/>
</dbReference>
<feature type="signal peptide" evidence="4">
    <location>
        <begin position="1"/>
        <end position="22"/>
    </location>
</feature>
<keyword evidence="6" id="KW-1185">Reference proteome</keyword>
<gene>
    <name evidence="5" type="ORF">IT774_02105</name>
</gene>
<dbReference type="SUPFAM" id="SSF48452">
    <property type="entry name" value="TPR-like"/>
    <property type="match status" value="1"/>
</dbReference>
<keyword evidence="2 3" id="KW-0802">TPR repeat</keyword>
<protein>
    <submittedName>
        <fullName evidence="5">Tetratricopeptide repeat protein</fullName>
    </submittedName>
</protein>
<feature type="chain" id="PRO_5032650350" evidence="4">
    <location>
        <begin position="23"/>
        <end position="388"/>
    </location>
</feature>
<sequence length="388" mass="43893">MNMQTIAIAVVAVVLIGTTGCATSNHPEPEQVQVLRDDLFPSHHLFSVETPDEIFALNADAKDFVRRTQVSQHDTHQNMRALLNQIFDYSELGLLYQGSANSIASETFDNRAANCLSLSVMTYAMARAAGLMPQFYQVNIPEYWTRRDGYNLLNGHINLRVQPMPNSQQLSLLTPYIDVDFDPQAVRSRFDRVPISKDRVVAMFYNNKGADALIANSYSRAYAYFRAAAKADATLGQVWVNLGVLYRKQDAYGAAENSYQRALSLNDENLTAWENLALLYRLTDRKEQAHTIQARITAKREANPFYHFILGEEALDNESPEAALVHYRAAMRLDRTQHEVMFGMGRAYYELGDITKAEHFLSRAANLASSDQDKQRYQRKISALQSSN</sequence>
<proteinExistence type="predicted"/>
<dbReference type="PANTHER" id="PTHR16193:SF0">
    <property type="entry name" value="TETRATRICOPEPTIDE REPEAT PROTEIN 27"/>
    <property type="match status" value="1"/>
</dbReference>
<reference evidence="5 6" key="1">
    <citation type="submission" date="2020-11" db="EMBL/GenBank/DDBJ databases">
        <title>Complete genome sequence for Salinimonas sp. strain G2-b.</title>
        <authorList>
            <person name="Park S.-J."/>
        </authorList>
    </citation>
    <scope>NUCLEOTIDE SEQUENCE [LARGE SCALE GENOMIC DNA]</scope>
    <source>
        <strain evidence="5 6">G2-b</strain>
    </source>
</reference>
<dbReference type="Gene3D" id="1.25.40.10">
    <property type="entry name" value="Tetratricopeptide repeat domain"/>
    <property type="match status" value="2"/>
</dbReference>
<dbReference type="PANTHER" id="PTHR16193">
    <property type="entry name" value="TETRATRICOPEPTIDE REPEAT PROTEIN 27"/>
    <property type="match status" value="1"/>
</dbReference>
<dbReference type="InterPro" id="IPR019734">
    <property type="entry name" value="TPR_rpt"/>
</dbReference>
<keyword evidence="1" id="KW-0677">Repeat</keyword>
<keyword evidence="4" id="KW-0732">Signal</keyword>